<accession>A0ABQ9JQL3</accession>
<protein>
    <submittedName>
        <fullName evidence="1">Uncharacterized protein</fullName>
    </submittedName>
</protein>
<dbReference type="EMBL" id="JAPWTJ010000305">
    <property type="protein sequence ID" value="KAJ8979883.1"/>
    <property type="molecule type" value="Genomic_DNA"/>
</dbReference>
<evidence type="ECO:0000313" key="1">
    <source>
        <dbReference type="EMBL" id="KAJ8979883.1"/>
    </source>
</evidence>
<comment type="caution">
    <text evidence="1">The sequence shown here is derived from an EMBL/GenBank/DDBJ whole genome shotgun (WGS) entry which is preliminary data.</text>
</comment>
<proteinExistence type="predicted"/>
<keyword evidence="2" id="KW-1185">Reference proteome</keyword>
<dbReference type="Proteomes" id="UP001162164">
    <property type="component" value="Unassembled WGS sequence"/>
</dbReference>
<organism evidence="1 2">
    <name type="scientific">Molorchus minor</name>
    <dbReference type="NCBI Taxonomy" id="1323400"/>
    <lineage>
        <taxon>Eukaryota</taxon>
        <taxon>Metazoa</taxon>
        <taxon>Ecdysozoa</taxon>
        <taxon>Arthropoda</taxon>
        <taxon>Hexapoda</taxon>
        <taxon>Insecta</taxon>
        <taxon>Pterygota</taxon>
        <taxon>Neoptera</taxon>
        <taxon>Endopterygota</taxon>
        <taxon>Coleoptera</taxon>
        <taxon>Polyphaga</taxon>
        <taxon>Cucujiformia</taxon>
        <taxon>Chrysomeloidea</taxon>
        <taxon>Cerambycidae</taxon>
        <taxon>Lamiinae</taxon>
        <taxon>Monochamini</taxon>
        <taxon>Molorchus</taxon>
    </lineage>
</organism>
<reference evidence="1" key="1">
    <citation type="journal article" date="2023" name="Insect Mol. Biol.">
        <title>Genome sequencing provides insights into the evolution of gene families encoding plant cell wall-degrading enzymes in longhorned beetles.</title>
        <authorList>
            <person name="Shin N.R."/>
            <person name="Okamura Y."/>
            <person name="Kirsch R."/>
            <person name="Pauchet Y."/>
        </authorList>
    </citation>
    <scope>NUCLEOTIDE SEQUENCE</scope>
    <source>
        <strain evidence="1">MMC_N1</strain>
    </source>
</reference>
<gene>
    <name evidence="1" type="ORF">NQ317_017506</name>
</gene>
<sequence length="71" mass="7828">MNAKKLLGKAILQELIKIETIYKTNNGKSSKRLEHGQKVSDSAINTPIGIIRCSLKFTFQTVGGDRGTHTK</sequence>
<name>A0ABQ9JQL3_9CUCU</name>
<evidence type="ECO:0000313" key="2">
    <source>
        <dbReference type="Proteomes" id="UP001162164"/>
    </source>
</evidence>